<reference evidence="3" key="1">
    <citation type="submission" date="2016-10" db="EMBL/GenBank/DDBJ databases">
        <authorList>
            <person name="Varghese N."/>
            <person name="Submissions S."/>
        </authorList>
    </citation>
    <scope>NUCLEOTIDE SEQUENCE [LARGE SCALE GENOMIC DNA]</scope>
    <source>
        <strain evidence="3">ATCC 43811</strain>
    </source>
</reference>
<protein>
    <submittedName>
        <fullName evidence="2">Exfoliative toxin A/B</fullName>
    </submittedName>
</protein>
<sequence>MLLIYRLVTRPVPVSLIHTKTILLAPCSLCVLTYLNFISIDNLKNAVNSEFVLILYGLVFLSLVYILTHLFDFFLLRLLQDLQD</sequence>
<dbReference type="EMBL" id="FOKY01000003">
    <property type="protein sequence ID" value="SFB76559.1"/>
    <property type="molecule type" value="Genomic_DNA"/>
</dbReference>
<feature type="transmembrane region" description="Helical" evidence="1">
    <location>
        <begin position="52"/>
        <end position="76"/>
    </location>
</feature>
<keyword evidence="1" id="KW-1133">Transmembrane helix</keyword>
<dbReference type="Gene3D" id="1.50.10.150">
    <property type="entry name" value="Voltage-dependent anion channel"/>
    <property type="match status" value="1"/>
</dbReference>
<keyword evidence="3" id="KW-1185">Reference proteome</keyword>
<evidence type="ECO:0000256" key="1">
    <source>
        <dbReference type="SAM" id="Phobius"/>
    </source>
</evidence>
<organism evidence="2 3">
    <name type="scientific">Brevinema andersonii</name>
    <dbReference type="NCBI Taxonomy" id="34097"/>
    <lineage>
        <taxon>Bacteria</taxon>
        <taxon>Pseudomonadati</taxon>
        <taxon>Spirochaetota</taxon>
        <taxon>Spirochaetia</taxon>
        <taxon>Brevinematales</taxon>
        <taxon>Brevinemataceae</taxon>
        <taxon>Brevinema</taxon>
    </lineage>
</organism>
<keyword evidence="1" id="KW-0472">Membrane</keyword>
<evidence type="ECO:0000313" key="3">
    <source>
        <dbReference type="Proteomes" id="UP000240042"/>
    </source>
</evidence>
<gene>
    <name evidence="2" type="ORF">SAMN02745150_00674</name>
</gene>
<dbReference type="AlphaFoldDB" id="A0A1I1DNH5"/>
<evidence type="ECO:0000313" key="2">
    <source>
        <dbReference type="EMBL" id="SFB76559.1"/>
    </source>
</evidence>
<keyword evidence="1" id="KW-0812">Transmembrane</keyword>
<proteinExistence type="predicted"/>
<feature type="transmembrane region" description="Helical" evidence="1">
    <location>
        <begin position="21"/>
        <end position="40"/>
    </location>
</feature>
<name>A0A1I1DNH5_BREAD</name>
<accession>A0A1I1DNH5</accession>
<dbReference type="InterPro" id="IPR038665">
    <property type="entry name" value="Voltage-dep_anion_channel_sf"/>
</dbReference>
<dbReference type="Proteomes" id="UP000240042">
    <property type="component" value="Unassembled WGS sequence"/>
</dbReference>